<dbReference type="WBParaSite" id="SBAD_0000934301-mRNA-1">
    <property type="protein sequence ID" value="SBAD_0000934301-mRNA-1"/>
    <property type="gene ID" value="SBAD_0000934301"/>
</dbReference>
<dbReference type="EMBL" id="UZAM01012213">
    <property type="protein sequence ID" value="VDP20648.1"/>
    <property type="molecule type" value="Genomic_DNA"/>
</dbReference>
<gene>
    <name evidence="2" type="ORF">SBAD_LOCUS9017</name>
</gene>
<protein>
    <submittedName>
        <fullName evidence="4">FH2 domain-containing protein</fullName>
    </submittedName>
</protein>
<evidence type="ECO:0000256" key="1">
    <source>
        <dbReference type="SAM" id="MobiDB-lite"/>
    </source>
</evidence>
<evidence type="ECO:0000313" key="3">
    <source>
        <dbReference type="Proteomes" id="UP000270296"/>
    </source>
</evidence>
<reference evidence="2 3" key="2">
    <citation type="submission" date="2018-11" db="EMBL/GenBank/DDBJ databases">
        <authorList>
            <consortium name="Pathogen Informatics"/>
        </authorList>
    </citation>
    <scope>NUCLEOTIDE SEQUENCE [LARGE SCALE GENOMIC DNA]</scope>
</reference>
<proteinExistence type="predicted"/>
<evidence type="ECO:0000313" key="4">
    <source>
        <dbReference type="WBParaSite" id="SBAD_0000934301-mRNA-1"/>
    </source>
</evidence>
<keyword evidence="3" id="KW-1185">Reference proteome</keyword>
<name>A0A183IZG9_9BILA</name>
<feature type="compositionally biased region" description="Polar residues" evidence="1">
    <location>
        <begin position="274"/>
        <end position="283"/>
    </location>
</feature>
<feature type="region of interest" description="Disordered" evidence="1">
    <location>
        <begin position="254"/>
        <end position="306"/>
    </location>
</feature>
<accession>A0A183IZG9</accession>
<reference evidence="4" key="1">
    <citation type="submission" date="2016-06" db="UniProtKB">
        <authorList>
            <consortium name="WormBaseParasite"/>
        </authorList>
    </citation>
    <scope>IDENTIFICATION</scope>
</reference>
<dbReference type="AlphaFoldDB" id="A0A183IZG9"/>
<dbReference type="Proteomes" id="UP000270296">
    <property type="component" value="Unassembled WGS sequence"/>
</dbReference>
<organism evidence="4">
    <name type="scientific">Soboliphyme baturini</name>
    <dbReference type="NCBI Taxonomy" id="241478"/>
    <lineage>
        <taxon>Eukaryota</taxon>
        <taxon>Metazoa</taxon>
        <taxon>Ecdysozoa</taxon>
        <taxon>Nematoda</taxon>
        <taxon>Enoplea</taxon>
        <taxon>Dorylaimia</taxon>
        <taxon>Dioctophymatida</taxon>
        <taxon>Dioctophymatoidea</taxon>
        <taxon>Soboliphymatidae</taxon>
        <taxon>Soboliphyme</taxon>
    </lineage>
</organism>
<sequence>MAQYGRNDPPPYPLASAPPQPVSAMSPYPVSSAVPYSAPPNPVSSAPSAPYPTQGFSAIDFIYRQGCSEISFGFVALTEVPSLIRLSACASVEQISYVSEKFDLIPRDLWPILLQAALIKVLVSAHPGSYRIQKVAESPHMTCYNVEKGFENKFYIATALLHNFIECLRLRVDTCNLRVLDLRGFPINNLAASYLSVYCILSHDEAKRNRIQKLIKDVVGKGTFEQDFIDKAAQAVAKTEDDYERQRSELPHCLQPSDGVGAQHRVTKIDRTTTKTPVSNAVATRSERKKQTAQRHYNTSEKATRE</sequence>
<evidence type="ECO:0000313" key="2">
    <source>
        <dbReference type="EMBL" id="VDP20648.1"/>
    </source>
</evidence>